<keyword evidence="1" id="KW-1133">Transmembrane helix</keyword>
<proteinExistence type="predicted"/>
<keyword evidence="3" id="KW-1185">Reference proteome</keyword>
<protein>
    <recommendedName>
        <fullName evidence="4">Energy transducer TonB</fullName>
    </recommendedName>
</protein>
<dbReference type="Proteomes" id="UP000615326">
    <property type="component" value="Unassembled WGS sequence"/>
</dbReference>
<evidence type="ECO:0000256" key="1">
    <source>
        <dbReference type="SAM" id="Phobius"/>
    </source>
</evidence>
<name>A0ABX0K9N6_9PROT</name>
<keyword evidence="1" id="KW-0812">Transmembrane</keyword>
<dbReference type="EMBL" id="WOSW01000017">
    <property type="protein sequence ID" value="NHO32896.1"/>
    <property type="molecule type" value="Genomic_DNA"/>
</dbReference>
<gene>
    <name evidence="2" type="ORF">GOB84_10075</name>
</gene>
<evidence type="ECO:0000313" key="2">
    <source>
        <dbReference type="EMBL" id="NHO32896.1"/>
    </source>
</evidence>
<reference evidence="2 3" key="1">
    <citation type="journal article" date="2020" name="Int. J. Syst. Evol. Microbiol.">
        <title>Novel acetic acid bacteria from cider fermentations: Acetobacter conturbans sp. nov. and Acetobacter fallax sp. nov.</title>
        <authorList>
            <person name="Sombolestani A.S."/>
            <person name="Cleenwerck I."/>
            <person name="Cnockaert M."/>
            <person name="Borremans W."/>
            <person name="Wieme A.D."/>
            <person name="De Vuyst L."/>
            <person name="Vandamme P."/>
        </authorList>
    </citation>
    <scope>NUCLEOTIDE SEQUENCE [LARGE SCALE GENOMIC DNA]</scope>
    <source>
        <strain evidence="2 3">LMG 1637</strain>
    </source>
</reference>
<comment type="caution">
    <text evidence="2">The sequence shown here is derived from an EMBL/GenBank/DDBJ whole genome shotgun (WGS) entry which is preliminary data.</text>
</comment>
<dbReference type="RefSeq" id="WP_173577419.1">
    <property type="nucleotide sequence ID" value="NZ_WOSW01000017.1"/>
</dbReference>
<feature type="transmembrane region" description="Helical" evidence="1">
    <location>
        <begin position="21"/>
        <end position="41"/>
    </location>
</feature>
<keyword evidence="1" id="KW-0472">Membrane</keyword>
<sequence>MRPSYRFDPPPNFPKPPKARATKFVVLAGLVVVYVGGYWAVSRWPARKLPPQIVMIPVDVVKWRQRVPAPPPLRPAMTVPETVVIAPPRLVIRGRR</sequence>
<accession>A0ABX0K9N6</accession>
<evidence type="ECO:0008006" key="4">
    <source>
        <dbReference type="Google" id="ProtNLM"/>
    </source>
</evidence>
<evidence type="ECO:0000313" key="3">
    <source>
        <dbReference type="Proteomes" id="UP000615326"/>
    </source>
</evidence>
<organism evidence="2 3">
    <name type="scientific">Acetobacter fallax</name>
    <dbReference type="NCBI Taxonomy" id="1737473"/>
    <lineage>
        <taxon>Bacteria</taxon>
        <taxon>Pseudomonadati</taxon>
        <taxon>Pseudomonadota</taxon>
        <taxon>Alphaproteobacteria</taxon>
        <taxon>Acetobacterales</taxon>
        <taxon>Acetobacteraceae</taxon>
        <taxon>Acetobacter</taxon>
    </lineage>
</organism>